<keyword evidence="3" id="KW-0285">Flavoprotein</keyword>
<dbReference type="PANTHER" id="PTHR13847">
    <property type="entry name" value="SARCOSINE DEHYDROGENASE-RELATED"/>
    <property type="match status" value="1"/>
</dbReference>
<evidence type="ECO:0000256" key="4">
    <source>
        <dbReference type="ARBA" id="ARBA00023002"/>
    </source>
</evidence>
<sequence length="370" mass="39930">MTTVVVGGGILGASTAYHLAKKGEDVTLIDRKDEGQATDAAAGIVCPWLSQRRNKAWYELVKRGARYYPDLVDQLRANGMRKTGYKQVGTISLHTDENKLDQMVERAEKRKEDAPEIGEIKRLNPDEVREMFPPISEEYGGVYVSGGARVDGRAMRDALLSGAIHYGATIRTGEARLIADGNQIKQVGIQGEVLEADQVIDTAGAWSKQLVKPVGIDYEVTPQRAQIVHLDLVGEDTGDWPVVMPPSNGYLLTFAGGRIVAGATRTDYADFDHRTTASAIRDILDKALTIAPGLEDASILETRVGFRPYTPGFLPIIGPMPGYEGLFVANGLGATGLTAGPYLGSVLADLALGEEIDLDLSQYDVSEAIQ</sequence>
<feature type="domain" description="FAD dependent oxidoreductase" evidence="5">
    <location>
        <begin position="4"/>
        <end position="350"/>
    </location>
</feature>
<proteinExistence type="inferred from homology"/>
<evidence type="ECO:0000256" key="1">
    <source>
        <dbReference type="ARBA" id="ARBA00001974"/>
    </source>
</evidence>
<dbReference type="GO" id="GO:0016491">
    <property type="term" value="F:oxidoreductase activity"/>
    <property type="evidence" value="ECO:0007669"/>
    <property type="project" value="UniProtKB-KW"/>
</dbReference>
<name>A0ABT9VFT9_9BACI</name>
<comment type="similarity">
    <text evidence="2">Belongs to the DadA oxidoreductase family.</text>
</comment>
<evidence type="ECO:0000313" key="6">
    <source>
        <dbReference type="EMBL" id="MDQ0159725.1"/>
    </source>
</evidence>
<organism evidence="6 7">
    <name type="scientific">Alkalibacillus salilacus</name>
    <dbReference type="NCBI Taxonomy" id="284582"/>
    <lineage>
        <taxon>Bacteria</taxon>
        <taxon>Bacillati</taxon>
        <taxon>Bacillota</taxon>
        <taxon>Bacilli</taxon>
        <taxon>Bacillales</taxon>
        <taxon>Bacillaceae</taxon>
        <taxon>Alkalibacillus</taxon>
    </lineage>
</organism>
<evidence type="ECO:0000259" key="5">
    <source>
        <dbReference type="Pfam" id="PF01266"/>
    </source>
</evidence>
<dbReference type="EC" id="1.4.99.-" evidence="6"/>
<dbReference type="Gene3D" id="3.50.50.60">
    <property type="entry name" value="FAD/NAD(P)-binding domain"/>
    <property type="match status" value="1"/>
</dbReference>
<keyword evidence="4 6" id="KW-0560">Oxidoreductase</keyword>
<accession>A0ABT9VFT9</accession>
<dbReference type="SUPFAM" id="SSF51905">
    <property type="entry name" value="FAD/NAD(P)-binding domain"/>
    <property type="match status" value="1"/>
</dbReference>
<dbReference type="Proteomes" id="UP001224359">
    <property type="component" value="Unassembled WGS sequence"/>
</dbReference>
<dbReference type="Pfam" id="PF01266">
    <property type="entry name" value="DAO"/>
    <property type="match status" value="1"/>
</dbReference>
<dbReference type="PANTHER" id="PTHR13847:SF286">
    <property type="entry name" value="D-AMINO ACID DEHYDROGENASE"/>
    <property type="match status" value="1"/>
</dbReference>
<comment type="caution">
    <text evidence="6">The sequence shown here is derived from an EMBL/GenBank/DDBJ whole genome shotgun (WGS) entry which is preliminary data.</text>
</comment>
<dbReference type="RefSeq" id="WP_306976432.1">
    <property type="nucleotide sequence ID" value="NZ_JAUSTQ010000006.1"/>
</dbReference>
<comment type="cofactor">
    <cofactor evidence="1">
        <name>FAD</name>
        <dbReference type="ChEBI" id="CHEBI:57692"/>
    </cofactor>
</comment>
<reference evidence="6 7" key="1">
    <citation type="submission" date="2023-07" db="EMBL/GenBank/DDBJ databases">
        <title>Genomic Encyclopedia of Type Strains, Phase IV (KMG-IV): sequencing the most valuable type-strain genomes for metagenomic binning, comparative biology and taxonomic classification.</title>
        <authorList>
            <person name="Goeker M."/>
        </authorList>
    </citation>
    <scope>NUCLEOTIDE SEQUENCE [LARGE SCALE GENOMIC DNA]</scope>
    <source>
        <strain evidence="6 7">DSM 16460</strain>
    </source>
</reference>
<evidence type="ECO:0000313" key="7">
    <source>
        <dbReference type="Proteomes" id="UP001224359"/>
    </source>
</evidence>
<protein>
    <submittedName>
        <fullName evidence="6">D-amino-acid dehydrogenase</fullName>
        <ecNumber evidence="6">1.4.99.-</ecNumber>
    </submittedName>
</protein>
<dbReference type="InterPro" id="IPR006076">
    <property type="entry name" value="FAD-dep_OxRdtase"/>
</dbReference>
<evidence type="ECO:0000256" key="2">
    <source>
        <dbReference type="ARBA" id="ARBA00009410"/>
    </source>
</evidence>
<gene>
    <name evidence="6" type="ORF">J2S77_001711</name>
</gene>
<evidence type="ECO:0000256" key="3">
    <source>
        <dbReference type="ARBA" id="ARBA00022630"/>
    </source>
</evidence>
<dbReference type="EMBL" id="JAUSTQ010000006">
    <property type="protein sequence ID" value="MDQ0159725.1"/>
    <property type="molecule type" value="Genomic_DNA"/>
</dbReference>
<dbReference type="Gene3D" id="3.30.9.10">
    <property type="entry name" value="D-Amino Acid Oxidase, subunit A, domain 2"/>
    <property type="match status" value="1"/>
</dbReference>
<dbReference type="SUPFAM" id="SSF54373">
    <property type="entry name" value="FAD-linked reductases, C-terminal domain"/>
    <property type="match status" value="1"/>
</dbReference>
<dbReference type="InterPro" id="IPR036188">
    <property type="entry name" value="FAD/NAD-bd_sf"/>
</dbReference>
<keyword evidence="7" id="KW-1185">Reference proteome</keyword>